<accession>A0A2N1MPT1</accession>
<proteinExistence type="predicted"/>
<dbReference type="AlphaFoldDB" id="A0A2N1MPT1"/>
<evidence type="ECO:0000313" key="1">
    <source>
        <dbReference type="EMBL" id="PKK63657.1"/>
    </source>
</evidence>
<evidence type="ECO:0000313" key="2">
    <source>
        <dbReference type="Proteomes" id="UP000233469"/>
    </source>
</evidence>
<dbReference type="Proteomes" id="UP000233469">
    <property type="component" value="Unassembled WGS sequence"/>
</dbReference>
<gene>
    <name evidence="1" type="ORF">RhiirC2_132155</name>
</gene>
<protein>
    <submittedName>
        <fullName evidence="1">Uncharacterized protein</fullName>
    </submittedName>
</protein>
<comment type="caution">
    <text evidence="1">The sequence shown here is derived from an EMBL/GenBank/DDBJ whole genome shotgun (WGS) entry which is preliminary data.</text>
</comment>
<dbReference type="EMBL" id="LLXL01001601">
    <property type="protein sequence ID" value="PKK63657.1"/>
    <property type="molecule type" value="Genomic_DNA"/>
</dbReference>
<sequence length="94" mass="11208">MEIIRHLVWKNKYRVFGNWKCSNCQKRWRSAYTWISLQKFIEKIKEECGGDGIILSYEPLVKSEDNIKHRWDLCAKCQNGEICLESGTYYGNQK</sequence>
<dbReference type="VEuPathDB" id="FungiDB:RhiirA1_420740"/>
<name>A0A2N1MPT1_9GLOM</name>
<reference evidence="1 2" key="2">
    <citation type="submission" date="2017-10" db="EMBL/GenBank/DDBJ databases">
        <title>Extensive intraspecific genome diversity in a model arbuscular mycorrhizal fungus.</title>
        <authorList>
            <person name="Chen E.C.H."/>
            <person name="Morin E."/>
            <person name="Baudet D."/>
            <person name="Noel J."/>
            <person name="Ndikumana S."/>
            <person name="Charron P."/>
            <person name="St-Onge C."/>
            <person name="Giorgi J."/>
            <person name="Grigoriev I.V."/>
            <person name="Roux C."/>
            <person name="Martin F.M."/>
            <person name="Corradi N."/>
        </authorList>
    </citation>
    <scope>NUCLEOTIDE SEQUENCE [LARGE SCALE GENOMIC DNA]</scope>
    <source>
        <strain evidence="1 2">C2</strain>
    </source>
</reference>
<organism evidence="1 2">
    <name type="scientific">Rhizophagus irregularis</name>
    <dbReference type="NCBI Taxonomy" id="588596"/>
    <lineage>
        <taxon>Eukaryota</taxon>
        <taxon>Fungi</taxon>
        <taxon>Fungi incertae sedis</taxon>
        <taxon>Mucoromycota</taxon>
        <taxon>Glomeromycotina</taxon>
        <taxon>Glomeromycetes</taxon>
        <taxon>Glomerales</taxon>
        <taxon>Glomeraceae</taxon>
        <taxon>Rhizophagus</taxon>
    </lineage>
</organism>
<dbReference type="VEuPathDB" id="FungiDB:FUN_015966"/>
<reference evidence="1 2" key="1">
    <citation type="submission" date="2016-04" db="EMBL/GenBank/DDBJ databases">
        <title>Genome analyses suggest a sexual origin of heterokaryosis in a supposedly ancient asexual fungus.</title>
        <authorList>
            <person name="Ropars J."/>
            <person name="Sedzielewska K."/>
            <person name="Noel J."/>
            <person name="Charron P."/>
            <person name="Farinelli L."/>
            <person name="Marton T."/>
            <person name="Kruger M."/>
            <person name="Pelin A."/>
            <person name="Brachmann A."/>
            <person name="Corradi N."/>
        </authorList>
    </citation>
    <scope>NUCLEOTIDE SEQUENCE [LARGE SCALE GENOMIC DNA]</scope>
    <source>
        <strain evidence="1 2">C2</strain>
    </source>
</reference>